<dbReference type="GO" id="GO:0004022">
    <property type="term" value="F:alcohol dehydrogenase (NAD+) activity"/>
    <property type="evidence" value="ECO:0007669"/>
    <property type="project" value="TreeGrafter"/>
</dbReference>
<dbReference type="AlphaFoldDB" id="A0A096B8F2"/>
<feature type="domain" description="Alcohol dehydrogenase iron-type/glycerol dehydrogenase GldA" evidence="2">
    <location>
        <begin position="9"/>
        <end position="158"/>
    </location>
</feature>
<dbReference type="Proteomes" id="UP000029585">
    <property type="component" value="Unassembled WGS sequence"/>
</dbReference>
<evidence type="ECO:0000313" key="5">
    <source>
        <dbReference type="Proteomes" id="UP000029585"/>
    </source>
</evidence>
<dbReference type="HOGENOM" id="CLU_007207_0_0_9"/>
<dbReference type="PANTHER" id="PTHR11496">
    <property type="entry name" value="ALCOHOL DEHYDROGENASE"/>
    <property type="match status" value="1"/>
</dbReference>
<accession>A0A096B8F2</accession>
<proteinExistence type="predicted"/>
<evidence type="ECO:0000313" key="4">
    <source>
        <dbReference type="EMBL" id="KGF55276.1"/>
    </source>
</evidence>
<dbReference type="InterPro" id="IPR039697">
    <property type="entry name" value="Alcohol_dehydrogenase_Fe"/>
</dbReference>
<evidence type="ECO:0000259" key="2">
    <source>
        <dbReference type="Pfam" id="PF00465"/>
    </source>
</evidence>
<sequence length="363" mass="37941">MERFQLKPTIFFGPDALAALEGLAGRRVMVITDSFLAQSGLLERVRARLRDCTVEVFDQVVPDPPLELVAQGARALAEFRPQAVVAFGGGSPMDCAKAMLEFGKKLGTGADIRFVAVPTTAGTGSEVTSFAVLTDRAKGVKYPLVDDALLPDEAILDPSLLAGVPPAVTADTGMDVLTHAAEAYVARGATPYTDALAEKAFTLAWQNLRPAWETAGESGAKGNMLLASNLAGIAFNAAGLGICHSLAHALGGRFHLPHGRLNALILPHVIHFNAADGTAAEKYGRLARLCGLAANPRSLAAGLNRLRAQLKLPERLSACGVEGKELTAALDGLAEAAQADLCAPSNPRPAAAEDLKSLLRELA</sequence>
<dbReference type="Gene3D" id="3.40.50.1970">
    <property type="match status" value="1"/>
</dbReference>
<dbReference type="PROSITE" id="PS00913">
    <property type="entry name" value="ADH_IRON_1"/>
    <property type="match status" value="1"/>
</dbReference>
<dbReference type="RefSeq" id="WP_021630660.1">
    <property type="nucleotide sequence ID" value="NZ_KN174163.1"/>
</dbReference>
<dbReference type="InterPro" id="IPR056798">
    <property type="entry name" value="ADH_Fe_C"/>
</dbReference>
<dbReference type="EMBL" id="ADLO01000060">
    <property type="protein sequence ID" value="KGF55276.1"/>
    <property type="molecule type" value="Genomic_DNA"/>
</dbReference>
<dbReference type="eggNOG" id="COG1454">
    <property type="taxonomic scope" value="Bacteria"/>
</dbReference>
<dbReference type="FunFam" id="3.40.50.1970:FF:000003">
    <property type="entry name" value="Alcohol dehydrogenase, iron-containing"/>
    <property type="match status" value="1"/>
</dbReference>
<keyword evidence="1" id="KW-0560">Oxidoreductase</keyword>
<dbReference type="InterPro" id="IPR018211">
    <property type="entry name" value="ADH_Fe_CS"/>
</dbReference>
<feature type="domain" description="Fe-containing alcohol dehydrogenase-like C-terminal" evidence="3">
    <location>
        <begin position="169"/>
        <end position="361"/>
    </location>
</feature>
<keyword evidence="5" id="KW-1185">Reference proteome</keyword>
<dbReference type="FunFam" id="1.20.1090.10:FF:000001">
    <property type="entry name" value="Aldehyde-alcohol dehydrogenase"/>
    <property type="match status" value="1"/>
</dbReference>
<dbReference type="GO" id="GO:0046872">
    <property type="term" value="F:metal ion binding"/>
    <property type="evidence" value="ECO:0007669"/>
    <property type="project" value="InterPro"/>
</dbReference>
<comment type="caution">
    <text evidence="4">The sequence shown here is derived from an EMBL/GenBank/DDBJ whole genome shotgun (WGS) entry which is preliminary data.</text>
</comment>
<dbReference type="SUPFAM" id="SSF56796">
    <property type="entry name" value="Dehydroquinate synthase-like"/>
    <property type="match status" value="1"/>
</dbReference>
<evidence type="ECO:0000259" key="3">
    <source>
        <dbReference type="Pfam" id="PF25137"/>
    </source>
</evidence>
<dbReference type="PANTHER" id="PTHR11496:SF83">
    <property type="entry name" value="HYDROXYACID-OXOACID TRANSHYDROGENASE, MITOCHONDRIAL"/>
    <property type="match status" value="1"/>
</dbReference>
<organism evidence="4 5">
    <name type="scientific">Flavonifractor plautii 1_3_50AFAA</name>
    <dbReference type="NCBI Taxonomy" id="742738"/>
    <lineage>
        <taxon>Bacteria</taxon>
        <taxon>Bacillati</taxon>
        <taxon>Bacillota</taxon>
        <taxon>Clostridia</taxon>
        <taxon>Eubacteriales</taxon>
        <taxon>Oscillospiraceae</taxon>
        <taxon>Flavonifractor</taxon>
    </lineage>
</organism>
<dbReference type="Gene3D" id="1.20.1090.10">
    <property type="entry name" value="Dehydroquinate synthase-like - alpha domain"/>
    <property type="match status" value="1"/>
</dbReference>
<dbReference type="InterPro" id="IPR001670">
    <property type="entry name" value="ADH_Fe/GldA"/>
</dbReference>
<name>A0A096B8F2_FLAPL</name>
<protein>
    <submittedName>
        <fullName evidence="4">Uncharacterized protein</fullName>
    </submittedName>
</protein>
<reference evidence="4 5" key="1">
    <citation type="submission" date="2011-08" db="EMBL/GenBank/DDBJ databases">
        <title>The Genome Sequence of Clostridium orbiscindens 1_3_50AFAA.</title>
        <authorList>
            <consortium name="The Broad Institute Genome Sequencing Platform"/>
            <person name="Earl A."/>
            <person name="Ward D."/>
            <person name="Feldgarden M."/>
            <person name="Gevers D."/>
            <person name="Daigneault M."/>
            <person name="Strauss J."/>
            <person name="Allen-Vercoe E."/>
            <person name="Young S.K."/>
            <person name="Zeng Q."/>
            <person name="Gargeya S."/>
            <person name="Fitzgerald M."/>
            <person name="Haas B."/>
            <person name="Abouelleil A."/>
            <person name="Alvarado L."/>
            <person name="Arachchi H.M."/>
            <person name="Berlin A."/>
            <person name="Brown A."/>
            <person name="Chapman S.B."/>
            <person name="Chen Z."/>
            <person name="Dunbar C."/>
            <person name="Freedman E."/>
            <person name="Gearin G."/>
            <person name="Gellesch M."/>
            <person name="Goldberg J."/>
            <person name="Griggs A."/>
            <person name="Gujja S."/>
            <person name="Heiman D."/>
            <person name="Howarth C."/>
            <person name="Larson L."/>
            <person name="Lui A."/>
            <person name="MacDonald P.J.P."/>
            <person name="Montmayeur A."/>
            <person name="Murphy C."/>
            <person name="Neiman D."/>
            <person name="Pearson M."/>
            <person name="Priest M."/>
            <person name="Roberts A."/>
            <person name="Saif S."/>
            <person name="Shea T."/>
            <person name="Shenoy N."/>
            <person name="Sisk P."/>
            <person name="Stolte C."/>
            <person name="Sykes S."/>
            <person name="Wortman J."/>
            <person name="Nusbaum C."/>
            <person name="Birren B."/>
        </authorList>
    </citation>
    <scope>NUCLEOTIDE SEQUENCE [LARGE SCALE GENOMIC DNA]</scope>
    <source>
        <strain evidence="4 5">1_3_50AFAA</strain>
    </source>
</reference>
<gene>
    <name evidence="4" type="ORF">HMPREF9460_02112</name>
</gene>
<dbReference type="Pfam" id="PF00465">
    <property type="entry name" value="Fe-ADH"/>
    <property type="match status" value="1"/>
</dbReference>
<dbReference type="Pfam" id="PF25137">
    <property type="entry name" value="ADH_Fe_C"/>
    <property type="match status" value="1"/>
</dbReference>
<dbReference type="PATRIC" id="fig|742738.3.peg.2164"/>
<evidence type="ECO:0000256" key="1">
    <source>
        <dbReference type="ARBA" id="ARBA00023002"/>
    </source>
</evidence>
<dbReference type="CDD" id="cd08180">
    <property type="entry name" value="PDD"/>
    <property type="match status" value="1"/>
</dbReference>